<proteinExistence type="predicted"/>
<evidence type="ECO:0000313" key="2">
    <source>
        <dbReference type="Proteomes" id="UP001530400"/>
    </source>
</evidence>
<reference evidence="1 2" key="1">
    <citation type="submission" date="2024-10" db="EMBL/GenBank/DDBJ databases">
        <title>Updated reference genomes for cyclostephanoid diatoms.</title>
        <authorList>
            <person name="Roberts W.R."/>
            <person name="Alverson A.J."/>
        </authorList>
    </citation>
    <scope>NUCLEOTIDE SEQUENCE [LARGE SCALE GENOMIC DNA]</scope>
    <source>
        <strain evidence="1 2">AJA010-31</strain>
    </source>
</reference>
<organism evidence="1 2">
    <name type="scientific">Cyclotella atomus</name>
    <dbReference type="NCBI Taxonomy" id="382360"/>
    <lineage>
        <taxon>Eukaryota</taxon>
        <taxon>Sar</taxon>
        <taxon>Stramenopiles</taxon>
        <taxon>Ochrophyta</taxon>
        <taxon>Bacillariophyta</taxon>
        <taxon>Coscinodiscophyceae</taxon>
        <taxon>Thalassiosirophycidae</taxon>
        <taxon>Stephanodiscales</taxon>
        <taxon>Stephanodiscaceae</taxon>
        <taxon>Cyclotella</taxon>
    </lineage>
</organism>
<dbReference type="Proteomes" id="UP001530400">
    <property type="component" value="Unassembled WGS sequence"/>
</dbReference>
<dbReference type="EMBL" id="JALLPJ020000365">
    <property type="protein sequence ID" value="KAL3794251.1"/>
    <property type="molecule type" value="Genomic_DNA"/>
</dbReference>
<dbReference type="AlphaFoldDB" id="A0ABD3Q3N0"/>
<accession>A0ABD3Q3N0</accession>
<keyword evidence="2" id="KW-1185">Reference proteome</keyword>
<evidence type="ECO:0000313" key="1">
    <source>
        <dbReference type="EMBL" id="KAL3794251.1"/>
    </source>
</evidence>
<name>A0ABD3Q3N0_9STRA</name>
<sequence>MVEKNNYYSEGNKPDSNLTLSQAMESRQFASSKTDHLTNLSFDERKTAIREILIELGTDAVQNDNDPTGNGDQSLIRDSKYCDVARHLFSSGDTHQHFAFKKVSQLAMTCVTGMLSAVQHDIKQVKATVSQPYSRSKEINSLLEIRETSFRLSPLLGIGIFGINQTFQGVAKLLLNNGASPIAQDVLGKAVVHYGAGGMATKMTLEIVDMCIRAAKSHHLFGKDVKLHGLNTPSMNRKVGIAGGFDPDLDRRSVYLPKEQREVWVKVENMLQESSCQKYPLLSEILDRMGGISLHELHAKNNDWDG</sequence>
<protein>
    <submittedName>
        <fullName evidence="1">Uncharacterized protein</fullName>
    </submittedName>
</protein>
<gene>
    <name evidence="1" type="ORF">ACHAWO_006495</name>
</gene>
<comment type="caution">
    <text evidence="1">The sequence shown here is derived from an EMBL/GenBank/DDBJ whole genome shotgun (WGS) entry which is preliminary data.</text>
</comment>